<gene>
    <name evidence="1" type="ORF">PVAP13_8NG173801</name>
</gene>
<keyword evidence="2" id="KW-1185">Reference proteome</keyword>
<name>A0A8T0P4L7_PANVG</name>
<accession>A0A8T0P4L7</accession>
<dbReference type="Proteomes" id="UP000823388">
    <property type="component" value="Chromosome 8N"/>
</dbReference>
<reference evidence="1" key="1">
    <citation type="submission" date="2020-05" db="EMBL/GenBank/DDBJ databases">
        <title>WGS assembly of Panicum virgatum.</title>
        <authorList>
            <person name="Lovell J.T."/>
            <person name="Jenkins J."/>
            <person name="Shu S."/>
            <person name="Juenger T.E."/>
            <person name="Schmutz J."/>
        </authorList>
    </citation>
    <scope>NUCLEOTIDE SEQUENCE</scope>
    <source>
        <strain evidence="1">AP13</strain>
    </source>
</reference>
<evidence type="ECO:0000313" key="2">
    <source>
        <dbReference type="Proteomes" id="UP000823388"/>
    </source>
</evidence>
<comment type="caution">
    <text evidence="1">The sequence shown here is derived from an EMBL/GenBank/DDBJ whole genome shotgun (WGS) entry which is preliminary data.</text>
</comment>
<protein>
    <submittedName>
        <fullName evidence="1">Uncharacterized protein</fullName>
    </submittedName>
</protein>
<dbReference type="EMBL" id="CM029052">
    <property type="protein sequence ID" value="KAG2557101.1"/>
    <property type="molecule type" value="Genomic_DNA"/>
</dbReference>
<dbReference type="AlphaFoldDB" id="A0A8T0P4L7"/>
<organism evidence="1 2">
    <name type="scientific">Panicum virgatum</name>
    <name type="common">Blackwell switchgrass</name>
    <dbReference type="NCBI Taxonomy" id="38727"/>
    <lineage>
        <taxon>Eukaryota</taxon>
        <taxon>Viridiplantae</taxon>
        <taxon>Streptophyta</taxon>
        <taxon>Embryophyta</taxon>
        <taxon>Tracheophyta</taxon>
        <taxon>Spermatophyta</taxon>
        <taxon>Magnoliopsida</taxon>
        <taxon>Liliopsida</taxon>
        <taxon>Poales</taxon>
        <taxon>Poaceae</taxon>
        <taxon>PACMAD clade</taxon>
        <taxon>Panicoideae</taxon>
        <taxon>Panicodae</taxon>
        <taxon>Paniceae</taxon>
        <taxon>Panicinae</taxon>
        <taxon>Panicum</taxon>
        <taxon>Panicum sect. Hiantes</taxon>
    </lineage>
</organism>
<proteinExistence type="predicted"/>
<sequence length="83" mass="9134">MGNETTVTGFKLYILLGTFDPEHTPSTLGPARLRRAVPEEGRVTSSRTPLALVPYPDWWPAGSQPSGKESYGCLWQCTHTAED</sequence>
<evidence type="ECO:0000313" key="1">
    <source>
        <dbReference type="EMBL" id="KAG2557101.1"/>
    </source>
</evidence>